<sequence>MTVGESVYKGYIKEEDGNTFKAIMKVVANDGDISILGSVGMIFPITKWEVVKE</sequence>
<dbReference type="Proteomes" id="UP000315971">
    <property type="component" value="Unassembled WGS sequence"/>
</dbReference>
<proteinExistence type="predicted"/>
<evidence type="ECO:0000313" key="1">
    <source>
        <dbReference type="EMBL" id="SMO77509.1"/>
    </source>
</evidence>
<name>A0A521E0L9_9SPHI</name>
<evidence type="ECO:0000313" key="2">
    <source>
        <dbReference type="Proteomes" id="UP000315971"/>
    </source>
</evidence>
<dbReference type="RefSeq" id="WP_185955281.1">
    <property type="nucleotide sequence ID" value="NZ_FXSZ01000010.1"/>
</dbReference>
<keyword evidence="2" id="KW-1185">Reference proteome</keyword>
<reference evidence="1 2" key="1">
    <citation type="submission" date="2017-05" db="EMBL/GenBank/DDBJ databases">
        <authorList>
            <person name="Varghese N."/>
            <person name="Submissions S."/>
        </authorList>
    </citation>
    <scope>NUCLEOTIDE SEQUENCE [LARGE SCALE GENOMIC DNA]</scope>
    <source>
        <strain evidence="1 2">DSM 21342</strain>
    </source>
</reference>
<protein>
    <submittedName>
        <fullName evidence="1">Uncharacterized protein</fullName>
    </submittedName>
</protein>
<dbReference type="AlphaFoldDB" id="A0A521E0L9"/>
<gene>
    <name evidence="1" type="ORF">SAMN06265350_1104</name>
</gene>
<dbReference type="EMBL" id="FXSZ01000010">
    <property type="protein sequence ID" value="SMO77509.1"/>
    <property type="molecule type" value="Genomic_DNA"/>
</dbReference>
<accession>A0A521E0L9</accession>
<organism evidence="1 2">
    <name type="scientific">Solitalea koreensis</name>
    <dbReference type="NCBI Taxonomy" id="543615"/>
    <lineage>
        <taxon>Bacteria</taxon>
        <taxon>Pseudomonadati</taxon>
        <taxon>Bacteroidota</taxon>
        <taxon>Sphingobacteriia</taxon>
        <taxon>Sphingobacteriales</taxon>
        <taxon>Sphingobacteriaceae</taxon>
        <taxon>Solitalea</taxon>
    </lineage>
</organism>